<dbReference type="NCBIfam" id="TIGR02226">
    <property type="entry name" value="two_anch"/>
    <property type="match status" value="1"/>
</dbReference>
<protein>
    <recommendedName>
        <fullName evidence="5">Aerotolerance regulator N-terminal domain-containing protein</fullName>
    </recommendedName>
</protein>
<dbReference type="InterPro" id="IPR024163">
    <property type="entry name" value="Aerotolerance_reg_N"/>
</dbReference>
<dbReference type="PANTHER" id="PTHR37464">
    <property type="entry name" value="BLL2463 PROTEIN"/>
    <property type="match status" value="1"/>
</dbReference>
<gene>
    <name evidence="4" type="ORF">METZ01_LOCUS122759</name>
</gene>
<reference evidence="4" key="1">
    <citation type="submission" date="2018-05" db="EMBL/GenBank/DDBJ databases">
        <authorList>
            <person name="Lanie J.A."/>
            <person name="Ng W.-L."/>
            <person name="Kazmierczak K.M."/>
            <person name="Andrzejewski T.M."/>
            <person name="Davidsen T.M."/>
            <person name="Wayne K.J."/>
            <person name="Tettelin H."/>
            <person name="Glass J.I."/>
            <person name="Rusch D."/>
            <person name="Podicherti R."/>
            <person name="Tsui H.-C.T."/>
            <person name="Winkler M.E."/>
        </authorList>
    </citation>
    <scope>NUCLEOTIDE SEQUENCE</scope>
</reference>
<dbReference type="AlphaFoldDB" id="A0A381XYV6"/>
<dbReference type="InterPro" id="IPR002035">
    <property type="entry name" value="VWF_A"/>
</dbReference>
<evidence type="ECO:0000313" key="4">
    <source>
        <dbReference type="EMBL" id="SVA69905.1"/>
    </source>
</evidence>
<evidence type="ECO:0008006" key="5">
    <source>
        <dbReference type="Google" id="ProtNLM"/>
    </source>
</evidence>
<dbReference type="PANTHER" id="PTHR37464:SF1">
    <property type="entry name" value="BLL2463 PROTEIN"/>
    <property type="match status" value="1"/>
</dbReference>
<dbReference type="Pfam" id="PF13519">
    <property type="entry name" value="VWA_2"/>
    <property type="match status" value="1"/>
</dbReference>
<evidence type="ECO:0000259" key="2">
    <source>
        <dbReference type="Pfam" id="PF07584"/>
    </source>
</evidence>
<dbReference type="InterPro" id="IPR011933">
    <property type="entry name" value="Double_TM_dom"/>
</dbReference>
<dbReference type="Pfam" id="PF07584">
    <property type="entry name" value="BatA"/>
    <property type="match status" value="1"/>
</dbReference>
<dbReference type="EMBL" id="UINC01016868">
    <property type="protein sequence ID" value="SVA69905.1"/>
    <property type="molecule type" value="Genomic_DNA"/>
</dbReference>
<evidence type="ECO:0000259" key="3">
    <source>
        <dbReference type="Pfam" id="PF13519"/>
    </source>
</evidence>
<evidence type="ECO:0000256" key="1">
    <source>
        <dbReference type="SAM" id="Phobius"/>
    </source>
</evidence>
<sequence>MTFLQPLALYGLPLALLPVIIHLLNLLRHRSQPWAATRFLREARRSSSKLSRIRRLLTLLMRVLALVGLVLLLSRPMTGGDSLLSFSSGAPEALALVLDRSASMETRAGENAESKRERALKALAEFAKPWPESRLVLVDTALREPVILSDLSSLSDVAMERYLGSTDTAADLPATLETTLDWLEENGVATAEIVIASDLQESNWQPEGSEDAYRRIVKVFAAKEGSWRARLLALEGEASTNASLLGENLARRKEKIDLRALIQRRPSNSPPMRILANMDGLESELLADFTGESFFWRSSLPLPESKSQGWLSLRLPPDSAPGDDYWFFAYGSATRPNAAV</sequence>
<feature type="transmembrane region" description="Helical" evidence="1">
    <location>
        <begin position="56"/>
        <end position="74"/>
    </location>
</feature>
<accession>A0A381XYV6</accession>
<feature type="domain" description="Aerotolerance regulator N-terminal" evidence="2">
    <location>
        <begin position="1"/>
        <end position="76"/>
    </location>
</feature>
<feature type="non-terminal residue" evidence="4">
    <location>
        <position position="340"/>
    </location>
</feature>
<keyword evidence="1" id="KW-0812">Transmembrane</keyword>
<organism evidence="4">
    <name type="scientific">marine metagenome</name>
    <dbReference type="NCBI Taxonomy" id="408172"/>
    <lineage>
        <taxon>unclassified sequences</taxon>
        <taxon>metagenomes</taxon>
        <taxon>ecological metagenomes</taxon>
    </lineage>
</organism>
<keyword evidence="1" id="KW-0472">Membrane</keyword>
<name>A0A381XYV6_9ZZZZ</name>
<feature type="domain" description="VWFA" evidence="3">
    <location>
        <begin position="95"/>
        <end position="198"/>
    </location>
</feature>
<keyword evidence="1" id="KW-1133">Transmembrane helix</keyword>
<proteinExistence type="predicted"/>
<feature type="transmembrane region" description="Helical" evidence="1">
    <location>
        <begin position="6"/>
        <end position="27"/>
    </location>
</feature>